<keyword evidence="1" id="KW-0812">Transmembrane</keyword>
<dbReference type="Proteomes" id="UP000245667">
    <property type="component" value="Unassembled WGS sequence"/>
</dbReference>
<dbReference type="RefSeq" id="WP_190263548.1">
    <property type="nucleotide sequence ID" value="NZ_JACWLN010000006.1"/>
</dbReference>
<name>A0A316DYH0_9FLAO</name>
<comment type="caution">
    <text evidence="3">The sequence shown here is derived from an EMBL/GenBank/DDBJ whole genome shotgun (WGS) entry which is preliminary data.</text>
</comment>
<keyword evidence="5" id="KW-1185">Reference proteome</keyword>
<accession>A0A316DYH0</accession>
<dbReference type="EMBL" id="QGGQ01000007">
    <property type="protein sequence ID" value="PWK22478.1"/>
    <property type="molecule type" value="Genomic_DNA"/>
</dbReference>
<dbReference type="InterPro" id="IPR005625">
    <property type="entry name" value="PepSY-ass_TM"/>
</dbReference>
<keyword evidence="1" id="KW-0472">Membrane</keyword>
<dbReference type="PANTHER" id="PTHR34219:SF3">
    <property type="entry name" value="BLL7967 PROTEIN"/>
    <property type="match status" value="1"/>
</dbReference>
<gene>
    <name evidence="2" type="ORF">HZY62_14010</name>
    <name evidence="3" type="ORF">LX92_02952</name>
</gene>
<dbReference type="AlphaFoldDB" id="A0A316DYH0"/>
<reference evidence="2 5" key="2">
    <citation type="submission" date="2020-07" db="EMBL/GenBank/DDBJ databases">
        <title>The draft genome sequence of Maribacter polysiphoniae KCTC 22021.</title>
        <authorList>
            <person name="Mu L."/>
        </authorList>
    </citation>
    <scope>NUCLEOTIDE SEQUENCE [LARGE SCALE GENOMIC DNA]</scope>
    <source>
        <strain evidence="2 5">KCTC 22021</strain>
    </source>
</reference>
<sequence length="377" mass="42677">MKKYSFRKLINDIHLWLGLGSGIILFFVCLSGTLLVFEEETKALFTEEFQVDTTAGEKIPMDELHEKLKGEGDINAITLPAKADEPYLFSIKTDPKQRRGSTFYVDPYTGNYQKEMKSSLDGFFMTMFRLHRWMLLDIEIGRPIVGIATLIFLILSISGLILWFPKRIKWKNLKPGFKIKFSANWKRINHDLHNTLGFYACIFLVIMTLTGLCWSFTWYRDAGSAVLGTKIFGNRGGGPKVHSALTPDTKVLSIAEILDVANSELPYNGQIRLSVPKTPKEVYTLTKNDASGFSPVITDKLVLDRDGTVLKKELFSEKPLNVRIAALIRPLHLGTIYGTFSKIIYFLACLIATSLPITGTLIWWNKLKKKPQKAQSK</sequence>
<evidence type="ECO:0000313" key="3">
    <source>
        <dbReference type="EMBL" id="PWK22478.1"/>
    </source>
</evidence>
<feature type="transmembrane region" description="Helical" evidence="1">
    <location>
        <begin position="12"/>
        <end position="37"/>
    </location>
</feature>
<protein>
    <submittedName>
        <fullName evidence="2">PepSY domain-containing protein</fullName>
    </submittedName>
    <submittedName>
        <fullName evidence="3">Putative iron-regulated membrane protein</fullName>
    </submittedName>
</protein>
<organism evidence="3 4">
    <name type="scientific">Maribacter polysiphoniae</name>
    <dbReference type="NCBI Taxonomy" id="429344"/>
    <lineage>
        <taxon>Bacteria</taxon>
        <taxon>Pseudomonadati</taxon>
        <taxon>Bacteroidota</taxon>
        <taxon>Flavobacteriia</taxon>
        <taxon>Flavobacteriales</taxon>
        <taxon>Flavobacteriaceae</taxon>
        <taxon>Maribacter</taxon>
    </lineage>
</organism>
<proteinExistence type="predicted"/>
<keyword evidence="1" id="KW-1133">Transmembrane helix</keyword>
<dbReference type="Pfam" id="PF03929">
    <property type="entry name" value="PepSY_TM"/>
    <property type="match status" value="1"/>
</dbReference>
<feature type="transmembrane region" description="Helical" evidence="1">
    <location>
        <begin position="343"/>
        <end position="364"/>
    </location>
</feature>
<evidence type="ECO:0000313" key="5">
    <source>
        <dbReference type="Proteomes" id="UP000651837"/>
    </source>
</evidence>
<dbReference type="PANTHER" id="PTHR34219">
    <property type="entry name" value="IRON-REGULATED INNER MEMBRANE PROTEIN-RELATED"/>
    <property type="match status" value="1"/>
</dbReference>
<feature type="transmembrane region" description="Helical" evidence="1">
    <location>
        <begin position="196"/>
        <end position="219"/>
    </location>
</feature>
<dbReference type="EMBL" id="JACWLN010000006">
    <property type="protein sequence ID" value="MBD1261715.1"/>
    <property type="molecule type" value="Genomic_DNA"/>
</dbReference>
<dbReference type="Proteomes" id="UP000651837">
    <property type="component" value="Unassembled WGS sequence"/>
</dbReference>
<evidence type="ECO:0000313" key="2">
    <source>
        <dbReference type="EMBL" id="MBD1261715.1"/>
    </source>
</evidence>
<evidence type="ECO:0000313" key="4">
    <source>
        <dbReference type="Proteomes" id="UP000245667"/>
    </source>
</evidence>
<feature type="transmembrane region" description="Helical" evidence="1">
    <location>
        <begin position="144"/>
        <end position="164"/>
    </location>
</feature>
<reference evidence="3 4" key="1">
    <citation type="submission" date="2018-05" db="EMBL/GenBank/DDBJ databases">
        <title>Genomic Encyclopedia of Archaeal and Bacterial Type Strains, Phase II (KMG-II): from individual species to whole genera.</title>
        <authorList>
            <person name="Goeker M."/>
        </authorList>
    </citation>
    <scope>NUCLEOTIDE SEQUENCE [LARGE SCALE GENOMIC DNA]</scope>
    <source>
        <strain evidence="3 4">DSM 23514</strain>
    </source>
</reference>
<evidence type="ECO:0000256" key="1">
    <source>
        <dbReference type="SAM" id="Phobius"/>
    </source>
</evidence>